<keyword evidence="2" id="KW-1185">Reference proteome</keyword>
<dbReference type="EMBL" id="FTOR01000016">
    <property type="protein sequence ID" value="SIT34466.1"/>
    <property type="molecule type" value="Genomic_DNA"/>
</dbReference>
<dbReference type="OrthoDB" id="9953635at2"/>
<name>A0A1N7RH39_9BACT</name>
<accession>A0A1N7RH39</accession>
<evidence type="ECO:0000313" key="1">
    <source>
        <dbReference type="EMBL" id="SIT34466.1"/>
    </source>
</evidence>
<sequence length="120" mass="13646">METISVTLDIPESFTKDCEAYGITEQRILQLFTSHLVTVCTFFEGNDDLLIAQTTNVFKDFMETTIVVPTSNEVKREICIKATKAIIAMTVTGVLEWSEAKYNQLINDTYQELLQINKNN</sequence>
<dbReference type="Proteomes" id="UP000186917">
    <property type="component" value="Unassembled WGS sequence"/>
</dbReference>
<proteinExistence type="predicted"/>
<dbReference type="RefSeq" id="WP_076382741.1">
    <property type="nucleotide sequence ID" value="NZ_AP017422.1"/>
</dbReference>
<evidence type="ECO:0000313" key="2">
    <source>
        <dbReference type="Proteomes" id="UP000186917"/>
    </source>
</evidence>
<dbReference type="AlphaFoldDB" id="A0A1N7RH39"/>
<dbReference type="STRING" id="477680.SAMN05421788_11675"/>
<gene>
    <name evidence="1" type="ORF">SAMN05421788_11675</name>
</gene>
<protein>
    <submittedName>
        <fullName evidence="1">Uncharacterized protein</fullName>
    </submittedName>
</protein>
<organism evidence="1 2">
    <name type="scientific">Filimonas lacunae</name>
    <dbReference type="NCBI Taxonomy" id="477680"/>
    <lineage>
        <taxon>Bacteria</taxon>
        <taxon>Pseudomonadati</taxon>
        <taxon>Bacteroidota</taxon>
        <taxon>Chitinophagia</taxon>
        <taxon>Chitinophagales</taxon>
        <taxon>Chitinophagaceae</taxon>
        <taxon>Filimonas</taxon>
    </lineage>
</organism>
<reference evidence="2" key="1">
    <citation type="submission" date="2017-01" db="EMBL/GenBank/DDBJ databases">
        <authorList>
            <person name="Varghese N."/>
            <person name="Submissions S."/>
        </authorList>
    </citation>
    <scope>NUCLEOTIDE SEQUENCE [LARGE SCALE GENOMIC DNA]</scope>
    <source>
        <strain evidence="2">DSM 21054</strain>
    </source>
</reference>